<dbReference type="AlphaFoldDB" id="A0A1N6JAY9"/>
<feature type="transmembrane region" description="Helical" evidence="4">
    <location>
        <begin position="32"/>
        <end position="58"/>
    </location>
</feature>
<name>A0A1N6JAY9_9PROT</name>
<keyword evidence="7" id="KW-1185">Reference proteome</keyword>
<feature type="transmembrane region" description="Helical" evidence="4">
    <location>
        <begin position="6"/>
        <end position="25"/>
    </location>
</feature>
<dbReference type="Proteomes" id="UP000185062">
    <property type="component" value="Unassembled WGS sequence"/>
</dbReference>
<evidence type="ECO:0000259" key="5">
    <source>
        <dbReference type="PROSITE" id="PS50109"/>
    </source>
</evidence>
<feature type="transmembrane region" description="Helical" evidence="4">
    <location>
        <begin position="70"/>
        <end position="89"/>
    </location>
</feature>
<organism evidence="6 7">
    <name type="scientific">Nitrosomonas cryotolerans ATCC 49181</name>
    <dbReference type="NCBI Taxonomy" id="1131553"/>
    <lineage>
        <taxon>Bacteria</taxon>
        <taxon>Pseudomonadati</taxon>
        <taxon>Pseudomonadota</taxon>
        <taxon>Betaproteobacteria</taxon>
        <taxon>Nitrosomonadales</taxon>
        <taxon>Nitrosomonadaceae</taxon>
        <taxon>Nitrosomonas</taxon>
    </lineage>
</organism>
<feature type="transmembrane region" description="Helical" evidence="4">
    <location>
        <begin position="131"/>
        <end position="153"/>
    </location>
</feature>
<evidence type="ECO:0000313" key="6">
    <source>
        <dbReference type="EMBL" id="SIO41498.1"/>
    </source>
</evidence>
<evidence type="ECO:0000256" key="2">
    <source>
        <dbReference type="ARBA" id="ARBA00012438"/>
    </source>
</evidence>
<feature type="transmembrane region" description="Helical" evidence="4">
    <location>
        <begin position="233"/>
        <end position="257"/>
    </location>
</feature>
<dbReference type="PANTHER" id="PTHR43547:SF2">
    <property type="entry name" value="HYBRID SIGNAL TRANSDUCTION HISTIDINE KINASE C"/>
    <property type="match status" value="1"/>
</dbReference>
<feature type="transmembrane region" description="Helical" evidence="4">
    <location>
        <begin position="198"/>
        <end position="221"/>
    </location>
</feature>
<keyword evidence="4" id="KW-0812">Transmembrane</keyword>
<dbReference type="GO" id="GO:0000155">
    <property type="term" value="F:phosphorelay sensor kinase activity"/>
    <property type="evidence" value="ECO:0007669"/>
    <property type="project" value="TreeGrafter"/>
</dbReference>
<protein>
    <recommendedName>
        <fullName evidence="2">histidine kinase</fullName>
        <ecNumber evidence="2">2.7.13.3</ecNumber>
    </recommendedName>
</protein>
<dbReference type="PRINTS" id="PR00344">
    <property type="entry name" value="BCTRLSENSOR"/>
</dbReference>
<feature type="transmembrane region" description="Helical" evidence="4">
    <location>
        <begin position="101"/>
        <end position="119"/>
    </location>
</feature>
<dbReference type="SUPFAM" id="SSF55781">
    <property type="entry name" value="GAF domain-like"/>
    <property type="match status" value="1"/>
</dbReference>
<dbReference type="PROSITE" id="PS50109">
    <property type="entry name" value="HIS_KIN"/>
    <property type="match status" value="1"/>
</dbReference>
<sequence>MLTNIATISYAIAAIAYLFLSILLLTSWRGRLYGMMLTVACLFSALWATALACQAAWGYPTSYFTNILEILRNASWSAFLILVLGPFQYEANNTSHLKTRSSVVIIALFYLVFFIIALFSYKATYPLFDGAITFLGSSIGGVVMAIIGVILIEQFYRNTPIENRWGIKFICLGIGGVFIYDFYLYSDALLFRSVNVDIWAARGGINALIVPLIAISAARNPRWAVGIAVSRHILFYSTALFGTAIYLLVMAVAGYYLRFSGGSWGTVLQMTFLFGAVILLIGILFSGTIRSWLKVFISKHFFSYEYDYREEWLRFTRTLSEGGHDLRERVIEALAQLVESPGGGLWLNREADNFELTTHWNIAVTNQSEAVNSPFCQFLENKEWVVDLLEYNANPEKYAAIILPQWLHDIPRAWLVIPLILHRKMLGFVILLEPRSRIKVNWEVTDLLKVAGNQAASYLAQDEATRALLVARQFESFNRMSTFVVHDLKNLIFQLSLLLSNAEKHKDNPEFQNDMIQTVNLSINKMKRLLEKLSNVGSTEESTPLLLDQLLLGIVENKSVFEPRPVLEVYDHHLIVSANRSRFERVLGHLIQNAIEATPKSGQVRIRLMKQNKHAIVEIQDTGHGMSEEFISDRLFRPFESTKSAGMGIGVFESREYVNEIGGRLEVTSTESIGTVFRLVLQLQQQDCTMNTVT</sequence>
<dbReference type="SUPFAM" id="SSF55874">
    <property type="entry name" value="ATPase domain of HSP90 chaperone/DNA topoisomerase II/histidine kinase"/>
    <property type="match status" value="1"/>
</dbReference>
<proteinExistence type="predicted"/>
<feature type="transmembrane region" description="Helical" evidence="4">
    <location>
        <begin position="263"/>
        <end position="285"/>
    </location>
</feature>
<evidence type="ECO:0000256" key="1">
    <source>
        <dbReference type="ARBA" id="ARBA00000085"/>
    </source>
</evidence>
<dbReference type="NCBIfam" id="TIGR02916">
    <property type="entry name" value="PEP_his_kin"/>
    <property type="match status" value="1"/>
</dbReference>
<keyword evidence="6" id="KW-0808">Transferase</keyword>
<evidence type="ECO:0000313" key="7">
    <source>
        <dbReference type="Proteomes" id="UP000185062"/>
    </source>
</evidence>
<comment type="catalytic activity">
    <reaction evidence="1">
        <text>ATP + protein L-histidine = ADP + protein N-phospho-L-histidine.</text>
        <dbReference type="EC" id="2.7.13.3"/>
    </reaction>
</comment>
<evidence type="ECO:0000256" key="4">
    <source>
        <dbReference type="SAM" id="Phobius"/>
    </source>
</evidence>
<dbReference type="EC" id="2.7.13.3" evidence="2"/>
<accession>A0A1N6JAY9</accession>
<dbReference type="EMBL" id="FSRO01000001">
    <property type="protein sequence ID" value="SIO41498.1"/>
    <property type="molecule type" value="Genomic_DNA"/>
</dbReference>
<dbReference type="Gene3D" id="3.30.565.10">
    <property type="entry name" value="Histidine kinase-like ATPase, C-terminal domain"/>
    <property type="match status" value="1"/>
</dbReference>
<dbReference type="SMART" id="SM00387">
    <property type="entry name" value="HATPase_c"/>
    <property type="match status" value="1"/>
</dbReference>
<dbReference type="STRING" id="44575.SAMN05216419_100419"/>
<dbReference type="PANTHER" id="PTHR43547">
    <property type="entry name" value="TWO-COMPONENT HISTIDINE KINASE"/>
    <property type="match status" value="1"/>
</dbReference>
<dbReference type="InterPro" id="IPR005467">
    <property type="entry name" value="His_kinase_dom"/>
</dbReference>
<feature type="domain" description="Histidine kinase" evidence="5">
    <location>
        <begin position="483"/>
        <end position="685"/>
    </location>
</feature>
<feature type="transmembrane region" description="Helical" evidence="4">
    <location>
        <begin position="165"/>
        <end position="186"/>
    </location>
</feature>
<dbReference type="InterPro" id="IPR036890">
    <property type="entry name" value="HATPase_C_sf"/>
</dbReference>
<dbReference type="InterPro" id="IPR014265">
    <property type="entry name" value="XrtA/PrsK"/>
</dbReference>
<keyword evidence="3" id="KW-0597">Phosphoprotein</keyword>
<keyword evidence="6" id="KW-0418">Kinase</keyword>
<gene>
    <name evidence="6" type="ORF">SAMN02743940_2458</name>
</gene>
<dbReference type="InterPro" id="IPR004358">
    <property type="entry name" value="Sig_transdc_His_kin-like_C"/>
</dbReference>
<keyword evidence="4" id="KW-0472">Membrane</keyword>
<reference evidence="6 7" key="1">
    <citation type="submission" date="2016-12" db="EMBL/GenBank/DDBJ databases">
        <authorList>
            <person name="Song W.-J."/>
            <person name="Kurnit D.M."/>
        </authorList>
    </citation>
    <scope>NUCLEOTIDE SEQUENCE [LARGE SCALE GENOMIC DNA]</scope>
    <source>
        <strain evidence="6 7">ATCC 49181</strain>
    </source>
</reference>
<dbReference type="RefSeq" id="WP_028460864.1">
    <property type="nucleotide sequence ID" value="NZ_FSRO01000001.1"/>
</dbReference>
<keyword evidence="4" id="KW-1133">Transmembrane helix</keyword>
<dbReference type="Pfam" id="PF02518">
    <property type="entry name" value="HATPase_c"/>
    <property type="match status" value="1"/>
</dbReference>
<evidence type="ECO:0000256" key="3">
    <source>
        <dbReference type="ARBA" id="ARBA00022553"/>
    </source>
</evidence>
<dbReference type="eggNOG" id="COG4191">
    <property type="taxonomic scope" value="Bacteria"/>
</dbReference>
<dbReference type="InterPro" id="IPR003594">
    <property type="entry name" value="HATPase_dom"/>
</dbReference>